<gene>
    <name evidence="2" type="ORF">QBC42DRAFT_276458</name>
</gene>
<sequence length="251" mass="26801">MRVTLIRPSALRSVMPQTRRSVRCLSSTVPRAATPKTPDPLSKDPVSDIDVAFDYPSEAQSSMARSQPFLKRARRGTGVYGGDPVNDIDVVFDYPSQAQGSMAHGLPSLESAGLGAGMYGGRYTGKGIDDAVGSMKSGANSVKEGMESKMGQMKDTMGGMKDSLGNTMGKDAMKGMDTEMGHPENKFIYAGLGALGLAALYMKLRQPGQTEKKVRWDPSMDARSALHGTSRAQPAHAPLEKKIEKMIGRGG</sequence>
<organism evidence="2 3">
    <name type="scientific">Cladorrhinum samala</name>
    <dbReference type="NCBI Taxonomy" id="585594"/>
    <lineage>
        <taxon>Eukaryota</taxon>
        <taxon>Fungi</taxon>
        <taxon>Dikarya</taxon>
        <taxon>Ascomycota</taxon>
        <taxon>Pezizomycotina</taxon>
        <taxon>Sordariomycetes</taxon>
        <taxon>Sordariomycetidae</taxon>
        <taxon>Sordariales</taxon>
        <taxon>Podosporaceae</taxon>
        <taxon>Cladorrhinum</taxon>
    </lineage>
</organism>
<accession>A0AAV9HDR1</accession>
<evidence type="ECO:0000256" key="1">
    <source>
        <dbReference type="SAM" id="MobiDB-lite"/>
    </source>
</evidence>
<proteinExistence type="predicted"/>
<feature type="compositionally biased region" description="Polar residues" evidence="1">
    <location>
        <begin position="17"/>
        <end position="29"/>
    </location>
</feature>
<feature type="region of interest" description="Disordered" evidence="1">
    <location>
        <begin position="17"/>
        <end position="45"/>
    </location>
</feature>
<dbReference type="Proteomes" id="UP001321749">
    <property type="component" value="Unassembled WGS sequence"/>
</dbReference>
<evidence type="ECO:0000313" key="3">
    <source>
        <dbReference type="Proteomes" id="UP001321749"/>
    </source>
</evidence>
<keyword evidence="3" id="KW-1185">Reference proteome</keyword>
<protein>
    <submittedName>
        <fullName evidence="2">Uncharacterized protein</fullName>
    </submittedName>
</protein>
<dbReference type="EMBL" id="MU865064">
    <property type="protein sequence ID" value="KAK4458573.1"/>
    <property type="molecule type" value="Genomic_DNA"/>
</dbReference>
<name>A0AAV9HDR1_9PEZI</name>
<evidence type="ECO:0000313" key="2">
    <source>
        <dbReference type="EMBL" id="KAK4458573.1"/>
    </source>
</evidence>
<reference evidence="2" key="2">
    <citation type="submission" date="2023-06" db="EMBL/GenBank/DDBJ databases">
        <authorList>
            <consortium name="Lawrence Berkeley National Laboratory"/>
            <person name="Mondo S.J."/>
            <person name="Hensen N."/>
            <person name="Bonometti L."/>
            <person name="Westerberg I."/>
            <person name="Brannstrom I.O."/>
            <person name="Guillou S."/>
            <person name="Cros-Aarteil S."/>
            <person name="Calhoun S."/>
            <person name="Haridas S."/>
            <person name="Kuo A."/>
            <person name="Pangilinan J."/>
            <person name="Riley R."/>
            <person name="Labutti K."/>
            <person name="Andreopoulos B."/>
            <person name="Lipzen A."/>
            <person name="Chen C."/>
            <person name="Yanf M."/>
            <person name="Daum C."/>
            <person name="Ng V."/>
            <person name="Clum A."/>
            <person name="Steindorff A."/>
            <person name="Ohm R."/>
            <person name="Martin F."/>
            <person name="Silar P."/>
            <person name="Natvig D."/>
            <person name="Lalanne C."/>
            <person name="Gautier V."/>
            <person name="Ament-Velasquez S.L."/>
            <person name="Kruys A."/>
            <person name="Hutchinson M.I."/>
            <person name="Powell A.J."/>
            <person name="Barry K."/>
            <person name="Miller A.N."/>
            <person name="Grigoriev I.V."/>
            <person name="Debuchy R."/>
            <person name="Gladieux P."/>
            <person name="Thoren M.H."/>
            <person name="Johannesson H."/>
        </authorList>
    </citation>
    <scope>NUCLEOTIDE SEQUENCE</scope>
    <source>
        <strain evidence="2">PSN324</strain>
    </source>
</reference>
<reference evidence="2" key="1">
    <citation type="journal article" date="2023" name="Mol. Phylogenet. Evol.">
        <title>Genome-scale phylogeny and comparative genomics of the fungal order Sordariales.</title>
        <authorList>
            <person name="Hensen N."/>
            <person name="Bonometti L."/>
            <person name="Westerberg I."/>
            <person name="Brannstrom I.O."/>
            <person name="Guillou S."/>
            <person name="Cros-Aarteil S."/>
            <person name="Calhoun S."/>
            <person name="Haridas S."/>
            <person name="Kuo A."/>
            <person name="Mondo S."/>
            <person name="Pangilinan J."/>
            <person name="Riley R."/>
            <person name="LaButti K."/>
            <person name="Andreopoulos B."/>
            <person name="Lipzen A."/>
            <person name="Chen C."/>
            <person name="Yan M."/>
            <person name="Daum C."/>
            <person name="Ng V."/>
            <person name="Clum A."/>
            <person name="Steindorff A."/>
            <person name="Ohm R.A."/>
            <person name="Martin F."/>
            <person name="Silar P."/>
            <person name="Natvig D.O."/>
            <person name="Lalanne C."/>
            <person name="Gautier V."/>
            <person name="Ament-Velasquez S.L."/>
            <person name="Kruys A."/>
            <person name="Hutchinson M.I."/>
            <person name="Powell A.J."/>
            <person name="Barry K."/>
            <person name="Miller A.N."/>
            <person name="Grigoriev I.V."/>
            <person name="Debuchy R."/>
            <person name="Gladieux P."/>
            <person name="Hiltunen Thoren M."/>
            <person name="Johannesson H."/>
        </authorList>
    </citation>
    <scope>NUCLEOTIDE SEQUENCE</scope>
    <source>
        <strain evidence="2">PSN324</strain>
    </source>
</reference>
<dbReference type="AlphaFoldDB" id="A0AAV9HDR1"/>
<comment type="caution">
    <text evidence="2">The sequence shown here is derived from an EMBL/GenBank/DDBJ whole genome shotgun (WGS) entry which is preliminary data.</text>
</comment>